<keyword evidence="4 7" id="KW-0378">Hydrolase</keyword>
<dbReference type="InterPro" id="IPR036962">
    <property type="entry name" value="Glyco_hydro_3_N_sf"/>
</dbReference>
<gene>
    <name evidence="7" type="primary">nagZ</name>
    <name evidence="7" type="ORF">M8523_22660</name>
</gene>
<comment type="caution">
    <text evidence="7">The sequence shown here is derived from an EMBL/GenBank/DDBJ whole genome shotgun (WGS) entry which is preliminary data.</text>
</comment>
<dbReference type="GO" id="GO:0005975">
    <property type="term" value="P:carbohydrate metabolic process"/>
    <property type="evidence" value="ECO:0007669"/>
    <property type="project" value="InterPro"/>
</dbReference>
<sequence length="336" mass="35231">MGAVKAFVCGCEGLVLSAEERAFLGEERPWGLILFKRNVASVEQLRDLTSTFRDCVGRPDAPVLIDQEGGRVQRLGPPHWPAYPAAASYLHYKDGFGSSEAAKLGGRLIAADLRQAGITVDCAPVLDVPAPGSHQVIGNRAFGPEPDVVARLGRAFAEGLLEGGVLPVIKHIPGHGRTGVDSHLELPVVQATRSELEAVDFPPFRTLADLPVAMTAHLVFTALDPERPATTSRLIVETIIRGALGFSGLLLTDDLSMEALKGTLGERAAAASAAGCDILLHCNGKAAEARQVAEAAPILAGESARRAEAALAMIPKVAPSLPEGLRDRFAALTAAA</sequence>
<dbReference type="RefSeq" id="WP_282587193.1">
    <property type="nucleotide sequence ID" value="NZ_JAMOIM010000018.1"/>
</dbReference>
<dbReference type="Gene3D" id="3.20.20.300">
    <property type="entry name" value="Glycoside hydrolase, family 3, N-terminal domain"/>
    <property type="match status" value="1"/>
</dbReference>
<dbReference type="InterPro" id="IPR001764">
    <property type="entry name" value="Glyco_hydro_3_N"/>
</dbReference>
<feature type="domain" description="Glycoside hydrolase family 3 N-terminal" evidence="6">
    <location>
        <begin position="18"/>
        <end position="295"/>
    </location>
</feature>
<comment type="similarity">
    <text evidence="2">Belongs to the glycosyl hydrolase 3 family.</text>
</comment>
<proteinExistence type="inferred from homology"/>
<dbReference type="NCBIfam" id="NF003740">
    <property type="entry name" value="PRK05337.1"/>
    <property type="match status" value="1"/>
</dbReference>
<dbReference type="GO" id="GO:0004563">
    <property type="term" value="F:beta-N-acetylhexosaminidase activity"/>
    <property type="evidence" value="ECO:0007669"/>
    <property type="project" value="UniProtKB-EC"/>
</dbReference>
<name>A0AA42CPW0_9HYPH</name>
<evidence type="ECO:0000256" key="3">
    <source>
        <dbReference type="ARBA" id="ARBA00012663"/>
    </source>
</evidence>
<dbReference type="AlphaFoldDB" id="A0AA42CPW0"/>
<protein>
    <recommendedName>
        <fullName evidence="3">beta-N-acetylhexosaminidase</fullName>
        <ecNumber evidence="3">3.2.1.52</ecNumber>
    </recommendedName>
</protein>
<evidence type="ECO:0000256" key="4">
    <source>
        <dbReference type="ARBA" id="ARBA00022801"/>
    </source>
</evidence>
<dbReference type="PANTHER" id="PTHR30480">
    <property type="entry name" value="BETA-HEXOSAMINIDASE-RELATED"/>
    <property type="match status" value="1"/>
</dbReference>
<comment type="catalytic activity">
    <reaction evidence="1">
        <text>Hydrolysis of terminal non-reducing N-acetyl-D-hexosamine residues in N-acetyl-beta-D-hexosaminides.</text>
        <dbReference type="EC" id="3.2.1.52"/>
    </reaction>
</comment>
<evidence type="ECO:0000313" key="8">
    <source>
        <dbReference type="Proteomes" id="UP001165667"/>
    </source>
</evidence>
<keyword evidence="8" id="KW-1185">Reference proteome</keyword>
<dbReference type="InterPro" id="IPR017853">
    <property type="entry name" value="GH"/>
</dbReference>
<reference evidence="7" key="1">
    <citation type="submission" date="2022-05" db="EMBL/GenBank/DDBJ databases">
        <authorList>
            <person name="Pankratov T."/>
        </authorList>
    </citation>
    <scope>NUCLEOTIDE SEQUENCE</scope>
    <source>
        <strain evidence="7">BP6-180914</strain>
    </source>
</reference>
<dbReference type="Pfam" id="PF00933">
    <property type="entry name" value="Glyco_hydro_3"/>
    <property type="match status" value="1"/>
</dbReference>
<dbReference type="SUPFAM" id="SSF51445">
    <property type="entry name" value="(Trans)glycosidases"/>
    <property type="match status" value="1"/>
</dbReference>
<evidence type="ECO:0000256" key="2">
    <source>
        <dbReference type="ARBA" id="ARBA00005336"/>
    </source>
</evidence>
<dbReference type="PANTHER" id="PTHR30480:SF13">
    <property type="entry name" value="BETA-HEXOSAMINIDASE"/>
    <property type="match status" value="1"/>
</dbReference>
<dbReference type="InterPro" id="IPR050226">
    <property type="entry name" value="NagZ_Beta-hexosaminidase"/>
</dbReference>
<keyword evidence="5 7" id="KW-0326">Glycosidase</keyword>
<dbReference type="EMBL" id="JAMOIM010000018">
    <property type="protein sequence ID" value="MCW6510820.1"/>
    <property type="molecule type" value="Genomic_DNA"/>
</dbReference>
<dbReference type="Proteomes" id="UP001165667">
    <property type="component" value="Unassembled WGS sequence"/>
</dbReference>
<evidence type="ECO:0000256" key="1">
    <source>
        <dbReference type="ARBA" id="ARBA00001231"/>
    </source>
</evidence>
<evidence type="ECO:0000313" key="7">
    <source>
        <dbReference type="EMBL" id="MCW6510820.1"/>
    </source>
</evidence>
<organism evidence="7 8">
    <name type="scientific">Lichenifustis flavocetrariae</name>
    <dbReference type="NCBI Taxonomy" id="2949735"/>
    <lineage>
        <taxon>Bacteria</taxon>
        <taxon>Pseudomonadati</taxon>
        <taxon>Pseudomonadota</taxon>
        <taxon>Alphaproteobacteria</taxon>
        <taxon>Hyphomicrobiales</taxon>
        <taxon>Lichenihabitantaceae</taxon>
        <taxon>Lichenifustis</taxon>
    </lineage>
</organism>
<accession>A0AA42CPW0</accession>
<dbReference type="EC" id="3.2.1.52" evidence="3"/>
<evidence type="ECO:0000256" key="5">
    <source>
        <dbReference type="ARBA" id="ARBA00023295"/>
    </source>
</evidence>
<evidence type="ECO:0000259" key="6">
    <source>
        <dbReference type="Pfam" id="PF00933"/>
    </source>
</evidence>
<dbReference type="GO" id="GO:0009254">
    <property type="term" value="P:peptidoglycan turnover"/>
    <property type="evidence" value="ECO:0007669"/>
    <property type="project" value="TreeGrafter"/>
</dbReference>